<reference evidence="1 2" key="1">
    <citation type="submission" date="2014-01" db="EMBL/GenBank/DDBJ databases">
        <title>Plasmidome dynamics in the species complex Clostridium novyi sensu lato converts strains of independent lineages into distinctly different pathogens.</title>
        <authorList>
            <person name="Skarin H."/>
            <person name="Segerman B."/>
        </authorList>
    </citation>
    <scope>NUCLEOTIDE SEQUENCE [LARGE SCALE GENOMIC DNA]</scope>
    <source>
        <strain evidence="1 2">DC5</strain>
    </source>
</reference>
<accession>A0A0A0HXC5</accession>
<gene>
    <name evidence="1" type="ORF">Z955_16095</name>
</gene>
<proteinExistence type="predicted"/>
<dbReference type="Proteomes" id="UP000030014">
    <property type="component" value="Unassembled WGS sequence"/>
</dbReference>
<organism evidence="1 2">
    <name type="scientific">Clostridium botulinum C/D str. DC5</name>
    <dbReference type="NCBI Taxonomy" id="1443128"/>
    <lineage>
        <taxon>Bacteria</taxon>
        <taxon>Bacillati</taxon>
        <taxon>Bacillota</taxon>
        <taxon>Clostridia</taxon>
        <taxon>Eubacteriales</taxon>
        <taxon>Clostridiaceae</taxon>
        <taxon>Clostridium</taxon>
    </lineage>
</organism>
<sequence length="68" mass="8088">MENRYLVITNKGLSSEEIYYCGNIEIEAFKKFKAISFKNKQIVLAKVKYTIIHGFELIERYQIIKRIV</sequence>
<dbReference type="AlphaFoldDB" id="A0A0A0HXC5"/>
<comment type="caution">
    <text evidence="1">The sequence shown here is derived from an EMBL/GenBank/DDBJ whole genome shotgun (WGS) entry which is preliminary data.</text>
</comment>
<name>A0A0A0HXC5_CLOBO</name>
<evidence type="ECO:0000313" key="2">
    <source>
        <dbReference type="Proteomes" id="UP000030014"/>
    </source>
</evidence>
<evidence type="ECO:0000313" key="1">
    <source>
        <dbReference type="EMBL" id="KGM93048.1"/>
    </source>
</evidence>
<dbReference type="RefSeq" id="WP_039258826.1">
    <property type="nucleotide sequence ID" value="NZ_JDRY01000174.1"/>
</dbReference>
<dbReference type="EMBL" id="JDRY01000174">
    <property type="protein sequence ID" value="KGM93048.1"/>
    <property type="molecule type" value="Genomic_DNA"/>
</dbReference>
<protein>
    <submittedName>
        <fullName evidence="1">Uncharacterized protein</fullName>
    </submittedName>
</protein>